<protein>
    <submittedName>
        <fullName evidence="2">Transposase</fullName>
    </submittedName>
</protein>
<evidence type="ECO:0000313" key="3">
    <source>
        <dbReference type="Proteomes" id="UP000192907"/>
    </source>
</evidence>
<name>A0A1Y6C1X2_9BACT</name>
<evidence type="ECO:0000313" key="2">
    <source>
        <dbReference type="EMBL" id="SMF41200.1"/>
    </source>
</evidence>
<keyword evidence="3" id="KW-1185">Reference proteome</keyword>
<feature type="domain" description="Transposase IS204/IS1001/IS1096/IS1165 DDE" evidence="1">
    <location>
        <begin position="8"/>
        <end position="86"/>
    </location>
</feature>
<gene>
    <name evidence="2" type="ORF">SAMN06296036_112144</name>
</gene>
<sequence length="98" mass="11966">MNRFRKRRTGDDRKTRIRRLLLRDGRKLEPYERKAIRRFLKDKEDLREVYSFKESVHRLYRTKGKKRARKALIKNLDLMTQSTLPEEVFAEDDLSLAK</sequence>
<dbReference type="InterPro" id="IPR002560">
    <property type="entry name" value="Transposase_DDE"/>
</dbReference>
<dbReference type="Proteomes" id="UP000192907">
    <property type="component" value="Unassembled WGS sequence"/>
</dbReference>
<dbReference type="EMBL" id="FWZT01000012">
    <property type="protein sequence ID" value="SMF41200.1"/>
    <property type="molecule type" value="Genomic_DNA"/>
</dbReference>
<organism evidence="2 3">
    <name type="scientific">Pseudobacteriovorax antillogorgiicola</name>
    <dbReference type="NCBI Taxonomy" id="1513793"/>
    <lineage>
        <taxon>Bacteria</taxon>
        <taxon>Pseudomonadati</taxon>
        <taxon>Bdellovibrionota</taxon>
        <taxon>Oligoflexia</taxon>
        <taxon>Oligoflexales</taxon>
        <taxon>Pseudobacteriovoracaceae</taxon>
        <taxon>Pseudobacteriovorax</taxon>
    </lineage>
</organism>
<reference evidence="3" key="1">
    <citation type="submission" date="2017-04" db="EMBL/GenBank/DDBJ databases">
        <authorList>
            <person name="Varghese N."/>
            <person name="Submissions S."/>
        </authorList>
    </citation>
    <scope>NUCLEOTIDE SEQUENCE [LARGE SCALE GENOMIC DNA]</scope>
    <source>
        <strain evidence="3">RKEM611</strain>
    </source>
</reference>
<dbReference type="AlphaFoldDB" id="A0A1Y6C1X2"/>
<accession>A0A1Y6C1X2</accession>
<proteinExistence type="predicted"/>
<dbReference type="Pfam" id="PF01610">
    <property type="entry name" value="DDE_Tnp_ISL3"/>
    <property type="match status" value="1"/>
</dbReference>
<evidence type="ECO:0000259" key="1">
    <source>
        <dbReference type="Pfam" id="PF01610"/>
    </source>
</evidence>